<keyword evidence="3" id="KW-0804">Transcription</keyword>
<reference evidence="6" key="1">
    <citation type="journal article" date="2019" name="Int. J. Syst. Evol. Microbiol.">
        <title>The Global Catalogue of Microorganisms (GCM) 10K type strain sequencing project: providing services to taxonomists for standard genome sequencing and annotation.</title>
        <authorList>
            <consortium name="The Broad Institute Genomics Platform"/>
            <consortium name="The Broad Institute Genome Sequencing Center for Infectious Disease"/>
            <person name="Wu L."/>
            <person name="Ma J."/>
        </authorList>
    </citation>
    <scope>NUCLEOTIDE SEQUENCE [LARGE SCALE GENOMIC DNA]</scope>
    <source>
        <strain evidence="6">ZS-35-S2</strain>
    </source>
</reference>
<evidence type="ECO:0000256" key="3">
    <source>
        <dbReference type="ARBA" id="ARBA00023163"/>
    </source>
</evidence>
<name>A0ABW1KHQ6_9ACTN</name>
<dbReference type="SUPFAM" id="SSF46894">
    <property type="entry name" value="C-terminal effector domain of the bipartite response regulators"/>
    <property type="match status" value="1"/>
</dbReference>
<keyword evidence="2" id="KW-0238">DNA-binding</keyword>
<dbReference type="PANTHER" id="PTHR44688:SF16">
    <property type="entry name" value="DNA-BINDING TRANSCRIPTIONAL ACTIVATOR DEVR_DOSR"/>
    <property type="match status" value="1"/>
</dbReference>
<dbReference type="InterPro" id="IPR036388">
    <property type="entry name" value="WH-like_DNA-bd_sf"/>
</dbReference>
<feature type="domain" description="HTH luxR-type" evidence="4">
    <location>
        <begin position="1"/>
        <end position="56"/>
    </location>
</feature>
<evidence type="ECO:0000256" key="2">
    <source>
        <dbReference type="ARBA" id="ARBA00023125"/>
    </source>
</evidence>
<evidence type="ECO:0000259" key="4">
    <source>
        <dbReference type="PROSITE" id="PS50043"/>
    </source>
</evidence>
<proteinExistence type="predicted"/>
<organism evidence="5 6">
    <name type="scientific">Plantactinospora solaniradicis</name>
    <dbReference type="NCBI Taxonomy" id="1723736"/>
    <lineage>
        <taxon>Bacteria</taxon>
        <taxon>Bacillati</taxon>
        <taxon>Actinomycetota</taxon>
        <taxon>Actinomycetes</taxon>
        <taxon>Micromonosporales</taxon>
        <taxon>Micromonosporaceae</taxon>
        <taxon>Plantactinospora</taxon>
    </lineage>
</organism>
<dbReference type="InterPro" id="IPR000792">
    <property type="entry name" value="Tscrpt_reg_LuxR_C"/>
</dbReference>
<dbReference type="InterPro" id="IPR016032">
    <property type="entry name" value="Sig_transdc_resp-reg_C-effctor"/>
</dbReference>
<dbReference type="RefSeq" id="WP_377428098.1">
    <property type="nucleotide sequence ID" value="NZ_JBHSPR010000033.1"/>
</dbReference>
<comment type="caution">
    <text evidence="5">The sequence shown here is derived from an EMBL/GenBank/DDBJ whole genome shotgun (WGS) entry which is preliminary data.</text>
</comment>
<dbReference type="Pfam" id="PF00196">
    <property type="entry name" value="GerE"/>
    <property type="match status" value="1"/>
</dbReference>
<gene>
    <name evidence="5" type="ORF">ACFP2T_31250</name>
</gene>
<dbReference type="PANTHER" id="PTHR44688">
    <property type="entry name" value="DNA-BINDING TRANSCRIPTIONAL ACTIVATOR DEVR_DOSR"/>
    <property type="match status" value="1"/>
</dbReference>
<dbReference type="PROSITE" id="PS50043">
    <property type="entry name" value="HTH_LUXR_2"/>
    <property type="match status" value="1"/>
</dbReference>
<dbReference type="Proteomes" id="UP001596203">
    <property type="component" value="Unassembled WGS sequence"/>
</dbReference>
<dbReference type="EMBL" id="JBHSPR010000033">
    <property type="protein sequence ID" value="MFC6020637.1"/>
    <property type="molecule type" value="Genomic_DNA"/>
</dbReference>
<keyword evidence="6" id="KW-1185">Reference proteome</keyword>
<dbReference type="SMART" id="SM00421">
    <property type="entry name" value="HTH_LUXR"/>
    <property type="match status" value="1"/>
</dbReference>
<dbReference type="Gene3D" id="1.10.10.10">
    <property type="entry name" value="Winged helix-like DNA-binding domain superfamily/Winged helix DNA-binding domain"/>
    <property type="match status" value="1"/>
</dbReference>
<sequence>MKNLVSPLSAVGLSNVKNAAQFVVSESTVNTHVHHAFAKIGVRDRTQAVTYALRNGLAG</sequence>
<dbReference type="CDD" id="cd06170">
    <property type="entry name" value="LuxR_C_like"/>
    <property type="match status" value="1"/>
</dbReference>
<keyword evidence="1" id="KW-0805">Transcription regulation</keyword>
<evidence type="ECO:0000313" key="5">
    <source>
        <dbReference type="EMBL" id="MFC6020637.1"/>
    </source>
</evidence>
<accession>A0ABW1KHQ6</accession>
<evidence type="ECO:0000313" key="6">
    <source>
        <dbReference type="Proteomes" id="UP001596203"/>
    </source>
</evidence>
<evidence type="ECO:0000256" key="1">
    <source>
        <dbReference type="ARBA" id="ARBA00023015"/>
    </source>
</evidence>
<protein>
    <submittedName>
        <fullName evidence="5">Response regulator transcription factor</fullName>
    </submittedName>
</protein>